<dbReference type="Proteomes" id="UP000001610">
    <property type="component" value="Unassembled WGS sequence"/>
</dbReference>
<dbReference type="Gene3D" id="2.60.40.1760">
    <property type="entry name" value="glycosyl hydrolase (family 31)"/>
    <property type="match status" value="1"/>
</dbReference>
<reference evidence="2 3" key="1">
    <citation type="journal article" date="2011" name="Genome Biol.">
        <title>Genome sequence of the insect pathogenic fungus Cordyceps militaris, a valued traditional Chinese medicine.</title>
        <authorList>
            <person name="Zheng P."/>
            <person name="Xia Y."/>
            <person name="Xiao G."/>
            <person name="Xiong C."/>
            <person name="Hu X."/>
            <person name="Zhang S."/>
            <person name="Zheng H."/>
            <person name="Huang Y."/>
            <person name="Zhou Y."/>
            <person name="Wang S."/>
            <person name="Zhao G.P."/>
            <person name="Liu X."/>
            <person name="St Leger R.J."/>
            <person name="Wang C."/>
        </authorList>
    </citation>
    <scope>NUCLEOTIDE SEQUENCE [LARGE SCALE GENOMIC DNA]</scope>
    <source>
        <strain evidence="2 3">CM01</strain>
    </source>
</reference>
<dbReference type="KEGG" id="cmt:CCM_00976"/>
<dbReference type="STRING" id="983644.G3J7F0"/>
<dbReference type="GeneID" id="18163009"/>
<sequence length="267" mass="28566">MLVLVSYPSTTTPTPSLPMKGLFALVQAALVAVATAAAAHNAAAEECAGYNASDVRMYTHGGTADLRLAGKACNASGHDLEPLKLIVSYDTGKPTKYPWSSTWCPPSAGADRPSSVLRFDDRDCHFPLTSCCAATEQVLFHFSAPLVFDSQVLRLLTAPNLYGPRRAHSMRRPTTTAEVRQQDFELRLVLDEEAYAWTTGKAADQNGQTTLIPFSFKDGVLTTNDTFGYVTKSSICKVLVLGGDNKGSAANAKTSSSRDAAKLLGEI</sequence>
<keyword evidence="3" id="KW-1185">Reference proteome</keyword>
<dbReference type="AlphaFoldDB" id="G3J7F0"/>
<dbReference type="EMBL" id="JH126399">
    <property type="protein sequence ID" value="EGX96320.1"/>
    <property type="molecule type" value="Genomic_DNA"/>
</dbReference>
<gene>
    <name evidence="2" type="ORF">CCM_00976</name>
</gene>
<evidence type="ECO:0000313" key="2">
    <source>
        <dbReference type="EMBL" id="EGX96320.1"/>
    </source>
</evidence>
<feature type="signal peptide" evidence="1">
    <location>
        <begin position="1"/>
        <end position="44"/>
    </location>
</feature>
<dbReference type="HOGENOM" id="CLU_1042127_0_0_1"/>
<dbReference type="InParanoid" id="G3J7F0"/>
<keyword evidence="1" id="KW-0732">Signal</keyword>
<organism evidence="2 3">
    <name type="scientific">Cordyceps militaris (strain CM01)</name>
    <name type="common">Caterpillar fungus</name>
    <dbReference type="NCBI Taxonomy" id="983644"/>
    <lineage>
        <taxon>Eukaryota</taxon>
        <taxon>Fungi</taxon>
        <taxon>Dikarya</taxon>
        <taxon>Ascomycota</taxon>
        <taxon>Pezizomycotina</taxon>
        <taxon>Sordariomycetes</taxon>
        <taxon>Hypocreomycetidae</taxon>
        <taxon>Hypocreales</taxon>
        <taxon>Cordycipitaceae</taxon>
        <taxon>Cordyceps</taxon>
    </lineage>
</organism>
<dbReference type="VEuPathDB" id="FungiDB:CCM_00976"/>
<dbReference type="OrthoDB" id="5839090at2759"/>
<accession>G3J7F0</accession>
<protein>
    <submittedName>
        <fullName evidence="2">Uncharacterized protein</fullName>
    </submittedName>
</protein>
<feature type="chain" id="PRO_5003445958" evidence="1">
    <location>
        <begin position="45"/>
        <end position="267"/>
    </location>
</feature>
<evidence type="ECO:0000313" key="3">
    <source>
        <dbReference type="Proteomes" id="UP000001610"/>
    </source>
</evidence>
<dbReference type="RefSeq" id="XP_006666197.1">
    <property type="nucleotide sequence ID" value="XM_006666134.1"/>
</dbReference>
<proteinExistence type="predicted"/>
<evidence type="ECO:0000256" key="1">
    <source>
        <dbReference type="SAM" id="SignalP"/>
    </source>
</evidence>
<name>G3J7F0_CORMM</name>